<feature type="chain" id="PRO_5047337233" evidence="1">
    <location>
        <begin position="24"/>
        <end position="113"/>
    </location>
</feature>
<feature type="signal peptide" evidence="1">
    <location>
        <begin position="1"/>
        <end position="23"/>
    </location>
</feature>
<comment type="caution">
    <text evidence="3">The sequence shown here is derived from an EMBL/GenBank/DDBJ whole genome shotgun (WGS) entry which is preliminary data.</text>
</comment>
<gene>
    <name evidence="3" type="ORF">F8M49_06740</name>
</gene>
<reference evidence="3 4" key="1">
    <citation type="submission" date="2019-10" db="EMBL/GenBank/DDBJ databases">
        <title>Draft Genome Assembly of Rhodococcus zopfii DSM44189.</title>
        <authorList>
            <person name="Sutton J.M."/>
            <person name="Akob D.M."/>
            <person name="Bushman T.J."/>
        </authorList>
    </citation>
    <scope>NUCLEOTIDE SEQUENCE [LARGE SCALE GENOMIC DNA]</scope>
    <source>
        <strain evidence="3 4">DSM 44189</strain>
    </source>
</reference>
<protein>
    <submittedName>
        <fullName evidence="3">PASTA domain-containing protein</fullName>
    </submittedName>
</protein>
<dbReference type="Pfam" id="PF03793">
    <property type="entry name" value="PASTA"/>
    <property type="match status" value="1"/>
</dbReference>
<dbReference type="InterPro" id="IPR005543">
    <property type="entry name" value="PASTA_dom"/>
</dbReference>
<keyword evidence="1" id="KW-0732">Signal</keyword>
<evidence type="ECO:0000313" key="3">
    <source>
        <dbReference type="EMBL" id="MDV2475202.1"/>
    </source>
</evidence>
<organism evidence="3 4">
    <name type="scientific">Rhodococcus zopfii</name>
    <dbReference type="NCBI Taxonomy" id="43772"/>
    <lineage>
        <taxon>Bacteria</taxon>
        <taxon>Bacillati</taxon>
        <taxon>Actinomycetota</taxon>
        <taxon>Actinomycetes</taxon>
        <taxon>Mycobacteriales</taxon>
        <taxon>Nocardiaceae</taxon>
        <taxon>Rhodococcus</taxon>
    </lineage>
</organism>
<dbReference type="CDD" id="cd06577">
    <property type="entry name" value="PASTA_pknB"/>
    <property type="match status" value="1"/>
</dbReference>
<keyword evidence="4" id="KW-1185">Reference proteome</keyword>
<feature type="domain" description="PASTA" evidence="2">
    <location>
        <begin position="35"/>
        <end position="64"/>
    </location>
</feature>
<name>A0ABU3WMH8_9NOCA</name>
<sequence>MHRTLTVAAVAATAALTFGPGVAAGDPTGYPDAGVPNVVGMSEQEAVTTLENAGIPYTITNKSGSALTVCNVTNQRDKGYITKTRAEWDSTDQEWDYIRYEVWQGIGLTVVCN</sequence>
<dbReference type="Gene3D" id="3.30.10.20">
    <property type="match status" value="1"/>
</dbReference>
<dbReference type="RefSeq" id="WP_072814891.1">
    <property type="nucleotide sequence ID" value="NZ_JAHWLX010000194.1"/>
</dbReference>
<evidence type="ECO:0000259" key="2">
    <source>
        <dbReference type="Pfam" id="PF03793"/>
    </source>
</evidence>
<accession>A0ABU3WMH8</accession>
<proteinExistence type="predicted"/>
<evidence type="ECO:0000313" key="4">
    <source>
        <dbReference type="Proteomes" id="UP001275440"/>
    </source>
</evidence>
<dbReference type="EMBL" id="WBMO01000001">
    <property type="protein sequence ID" value="MDV2475202.1"/>
    <property type="molecule type" value="Genomic_DNA"/>
</dbReference>
<evidence type="ECO:0000256" key="1">
    <source>
        <dbReference type="SAM" id="SignalP"/>
    </source>
</evidence>
<dbReference type="Proteomes" id="UP001275440">
    <property type="component" value="Unassembled WGS sequence"/>
</dbReference>